<sequence length="492" mass="54782">MIVVGGYVDLRACEKEDRSLVLDQDRLKMYLPFKVRIPLTIEHLEGTHIGWVCGIYSVSEGLFMLGVISSPKFLDLLRVVSSSSSSAKIQLAELPSDPLLDVLHAWLPGLSLSSVHPDFWGEGHEGPVFNHVSLCALGKRRGTVAVYGHEFPWVLSKFISMSENDRALLGRESQGLLLDDLRLPVEDLILEPLLAKAIDASFIRDRLDLLRKDKHSAHIHNMTYLKASADPLGCRVAELNTDHEGQELSNKGMASINPPIQTSNVDDVITVPRSLFMSILQTRLEHDAGASRPYDIMYGAPHTGFHGGNASHHVWSRPPMKYEPWYRCPPSKHKRSDSDSDDELIFPGEELPRKKRQSKYMSELKDLIKEVKDLRSASSSSTQSQAQAPTPTQNAVYYAIPGHVGPTPHIIPSYMYTHPQVPLQMPKPECPRAEPNDKPVDNCAPCTTIQPHLPVIPSDPKECPTVDASVTISNDKTNVFQKLFCQELLSES</sequence>
<evidence type="ECO:0000256" key="2">
    <source>
        <dbReference type="ARBA" id="ARBA00022562"/>
    </source>
</evidence>
<comment type="subcellular location">
    <molecule>Assemblin</molecule>
    <subcellularLocation>
        <location evidence="9">Host nucleus</location>
    </subcellularLocation>
</comment>
<evidence type="ECO:0000313" key="12">
    <source>
        <dbReference type="Proteomes" id="UP000679767"/>
    </source>
</evidence>
<proteinExistence type="inferred from homology"/>
<organism evidence="11">
    <name type="scientific">Vombatid gammaherpesvirus 1</name>
    <dbReference type="NCBI Taxonomy" id="2052651"/>
    <lineage>
        <taxon>Viruses</taxon>
        <taxon>Duplodnaviria</taxon>
        <taxon>Heunggongvirae</taxon>
        <taxon>Peploviricota</taxon>
        <taxon>Herviviricetes</taxon>
        <taxon>Herpesvirales</taxon>
        <taxon>Orthoherpesviridae</taxon>
        <taxon>Gammaherpesvirinae</taxon>
        <taxon>Manticavirus</taxon>
        <taxon>Manticavirus vombatidgamma1</taxon>
    </lineage>
</organism>
<dbReference type="GeneID" id="65102671"/>
<feature type="active site" description="Charge relay system" evidence="9">
    <location>
        <position position="111"/>
    </location>
</feature>
<keyword evidence="4 9" id="KW-0645">Protease</keyword>
<comment type="similarity">
    <text evidence="9">Belongs to the herpesviridae capsid scaffolding protein family.</text>
</comment>
<protein>
    <recommendedName>
        <fullName evidence="9">Capsid scaffolding protein</fullName>
    </recommendedName>
    <alternativeName>
        <fullName evidence="9">Protease precursor</fullName>
        <shortName evidence="9">pPR</shortName>
    </alternativeName>
    <component>
        <recommendedName>
            <fullName evidence="9">Assemblin</fullName>
            <ecNumber evidence="9">3.4.21.97</ecNumber>
        </recommendedName>
        <alternativeName>
            <fullName evidence="9">Protease</fullName>
            <shortName evidence="9">Pr</shortName>
        </alternativeName>
    </component>
    <component>
        <recommendedName>
            <fullName evidence="9">Assembly protein</fullName>
            <shortName evidence="9">AP</shortName>
        </recommendedName>
        <alternativeName>
            <fullName evidence="9">Capsid assembly protein</fullName>
        </alternativeName>
    </component>
</protein>
<dbReference type="GO" id="GO:0004252">
    <property type="term" value="F:serine-type endopeptidase activity"/>
    <property type="evidence" value="ECO:0007669"/>
    <property type="project" value="UniProtKB-UniRule"/>
</dbReference>
<dbReference type="EMBL" id="MG452721">
    <property type="protein sequence ID" value="AZB49117.1"/>
    <property type="molecule type" value="Genomic_DNA"/>
</dbReference>
<dbReference type="InterPro" id="IPR035443">
    <property type="entry name" value="Herpes_virus_sf"/>
</dbReference>
<dbReference type="PRINTS" id="PR00236">
    <property type="entry name" value="HSVCAPSIDP40"/>
</dbReference>
<gene>
    <name evidence="11" type="primary">ORF17</name>
</gene>
<dbReference type="GO" id="GO:0042025">
    <property type="term" value="C:host cell nucleus"/>
    <property type="evidence" value="ECO:0007669"/>
    <property type="project" value="UniProtKB-SubCell"/>
</dbReference>
<feature type="active site" description="Charge relay system" evidence="9">
    <location>
        <position position="43"/>
    </location>
</feature>
<keyword evidence="5 9" id="KW-0378">Hydrolase</keyword>
<evidence type="ECO:0000256" key="3">
    <source>
        <dbReference type="ARBA" id="ARBA00022612"/>
    </source>
</evidence>
<comment type="subunit">
    <molecule>Assembly protein</molecule>
    <text evidence="9">Homomultimer. Interacts with major capsid protein.</text>
</comment>
<keyword evidence="6 9" id="KW-0720">Serine protease</keyword>
<feature type="region of interest" description="Interaction with major capsid protein" evidence="9">
    <location>
        <begin position="472"/>
        <end position="492"/>
    </location>
</feature>
<dbReference type="EC" id="3.4.21.97" evidence="9"/>
<evidence type="ECO:0000256" key="1">
    <source>
        <dbReference type="ARBA" id="ARBA00022553"/>
    </source>
</evidence>
<evidence type="ECO:0000256" key="8">
    <source>
        <dbReference type="ARBA" id="ARBA00023200"/>
    </source>
</evidence>
<evidence type="ECO:0000256" key="9">
    <source>
        <dbReference type="HAMAP-Rule" id="MF_04008"/>
    </source>
</evidence>
<name>A0A3S5HA02_9GAMA</name>
<dbReference type="SUPFAM" id="SSF50789">
    <property type="entry name" value="Herpes virus serine proteinase, assemblin"/>
    <property type="match status" value="1"/>
</dbReference>
<keyword evidence="3 9" id="KW-1188">Viral release from host cell</keyword>
<comment type="subcellular location">
    <molecule>Capsid scaffolding protein</molecule>
    <subcellularLocation>
        <location evidence="9">Host cytoplasm</location>
    </subcellularLocation>
</comment>
<comment type="subcellular location">
    <molecule>Assembly protein</molecule>
    <subcellularLocation>
        <location evidence="9">Host nucleus</location>
    </subcellularLocation>
</comment>
<comment type="function">
    <text evidence="9">Assembly protein: Plays a major role in capsid assembly. Acts as a scaffold protein by binding major capsid protein. Multimerizes in the nucleus such as major capsid protein forms the icosahedral T=16 capsid. Cleaved by assemblin after capsid completion. The cleavages products are evicted from the capsid before or during DNA packaging.</text>
</comment>
<evidence type="ECO:0000256" key="6">
    <source>
        <dbReference type="ARBA" id="ARBA00022825"/>
    </source>
</evidence>
<feature type="chain" id="PRO_5023456190" description="Assembly protein" evidence="9">
    <location>
        <begin position="228"/>
        <end position="492"/>
    </location>
</feature>
<comment type="subunit">
    <molecule>Capsid scaffolding protein</molecule>
    <text evidence="9">Homomultimer. Interacts with major capsid protein.</text>
</comment>
<dbReference type="Gene3D" id="3.20.16.10">
    <property type="entry name" value="Herpesvirus/Caudovirus protease domain"/>
    <property type="match status" value="1"/>
</dbReference>
<comment type="caution">
    <text evidence="9">Lacks conserved residue(s) required for the propagation of feature annotation.</text>
</comment>
<evidence type="ECO:0000256" key="4">
    <source>
        <dbReference type="ARBA" id="ARBA00022670"/>
    </source>
</evidence>
<comment type="function">
    <text evidence="9">Assemblin: Protease that plays an essential role in virion assembly within the nucleus. Catalyzes the cleavage of the assembly protein after formation of the spherical procapsid. By that cleavage, the capsid matures and gains its icosahedral shape. The cleavage sites seem to include -Ala-Ser-, -Ala-Ala-, as well as Ala-Thr bonds. Assemblin and cleavages products are evicted from the capsid before or during DNA packaging.</text>
</comment>
<evidence type="ECO:0000313" key="11">
    <source>
        <dbReference type="EMBL" id="AZB49117.1"/>
    </source>
</evidence>
<dbReference type="GO" id="GO:0030430">
    <property type="term" value="C:host cell cytoplasm"/>
    <property type="evidence" value="ECO:0007669"/>
    <property type="project" value="UniProtKB-SubCell"/>
</dbReference>
<comment type="catalytic activity">
    <reaction evidence="9">
        <text>Cleaves -Ala-|-Ser- and -Ala-|-Ala- bonds in the scaffold protein.</text>
        <dbReference type="EC" id="3.4.21.97"/>
    </reaction>
</comment>
<evidence type="ECO:0000256" key="5">
    <source>
        <dbReference type="ARBA" id="ARBA00022801"/>
    </source>
</evidence>
<keyword evidence="2 9" id="KW-1048">Host nucleus</keyword>
<accession>A0A3S5HA02</accession>
<evidence type="ECO:0000256" key="10">
    <source>
        <dbReference type="SAM" id="MobiDB-lite"/>
    </source>
</evidence>
<comment type="subunit">
    <molecule>Assemblin</molecule>
    <text evidence="9">Exists in a monomer-dimer equilibrium with the dimer being the active species.</text>
</comment>
<feature type="site" description="Cleavage; by assemblin; Release site" evidence="9">
    <location>
        <begin position="227"/>
        <end position="228"/>
    </location>
</feature>
<keyword evidence="8 9" id="KW-1035">Host cytoplasm</keyword>
<dbReference type="GO" id="GO:0039708">
    <property type="term" value="P:nuclear capsid assembly"/>
    <property type="evidence" value="ECO:0007669"/>
    <property type="project" value="UniProtKB-ARBA"/>
</dbReference>
<keyword evidence="7 9" id="KW-0118">Viral capsid assembly</keyword>
<comment type="function">
    <text evidence="9">Capsid scaffolding protein: Acts as a scaffold protein by binding major capsid protein in the cytoplasm, inducing the nuclear localization of both proteins. Multimerizes in the nucleus such as major capsid protein forms the icosahedral T=16 capsid. Autocatalytic cleavage releases the assembly protein, and subsequently abolishes interaction with major capsid protein. Cleavages products are evicted from the capsid before or during DNA packaging.</text>
</comment>
<dbReference type="GO" id="GO:0006508">
    <property type="term" value="P:proteolysis"/>
    <property type="evidence" value="ECO:0007669"/>
    <property type="project" value="UniProtKB-KW"/>
</dbReference>
<dbReference type="InterPro" id="IPR001847">
    <property type="entry name" value="Peptidase_S21"/>
</dbReference>
<feature type="active site" description="Charge relay system" evidence="9">
    <location>
        <position position="131"/>
    </location>
</feature>
<keyword evidence="12" id="KW-1185">Reference proteome</keyword>
<evidence type="ECO:0000256" key="7">
    <source>
        <dbReference type="ARBA" id="ARBA00022950"/>
    </source>
</evidence>
<comment type="domain">
    <text evidence="9">Region of interaction between pPR and pAP is called Amino conserved domain (ACD). The region of interaction with major capsid protein is called carboxyl conserved domain (CCD).</text>
</comment>
<reference evidence="11" key="1">
    <citation type="submission" date="2017-11" db="EMBL/GenBank/DDBJ databases">
        <title>The distinct marsupial branch of gammaherpesviruses includes novel host-derived genes seldom found in other viruses.</title>
        <authorList>
            <person name="Vaz P.K."/>
        </authorList>
    </citation>
    <scope>NUCLEOTIDE SEQUENCE</scope>
    <source>
        <strain evidence="11">V3187/11</strain>
    </source>
</reference>
<feature type="region of interest" description="Disordered" evidence="10">
    <location>
        <begin position="329"/>
        <end position="358"/>
    </location>
</feature>
<dbReference type="GO" id="GO:0019076">
    <property type="term" value="P:viral release from host cell"/>
    <property type="evidence" value="ECO:0007669"/>
    <property type="project" value="UniProtKB-UniRule"/>
</dbReference>
<keyword evidence="1 9" id="KW-0597">Phosphoprotein</keyword>
<comment type="PTM">
    <text evidence="9">Capsid scaffolding protein: Capsid scaffolding protein is cleaved by assemblin after formation of the spherical procapsid. As a result, the capsid obtains its mature, icosahedral shape. Cleavages occur at two or more sites: release (R-site) and maturation (M-site).</text>
</comment>
<feature type="chain" id="PRO_5023456186" description="Capsid scaffolding protein" evidence="9">
    <location>
        <begin position="1"/>
        <end position="492"/>
    </location>
</feature>
<dbReference type="Pfam" id="PF00716">
    <property type="entry name" value="Peptidase_S21"/>
    <property type="match status" value="1"/>
</dbReference>
<dbReference type="KEGG" id="vg:65102671"/>
<dbReference type="Proteomes" id="UP000679767">
    <property type="component" value="Segment"/>
</dbReference>
<dbReference type="RefSeq" id="YP_010087387.1">
    <property type="nucleotide sequence ID" value="NC_055554.1"/>
</dbReference>
<dbReference type="GO" id="GO:0042802">
    <property type="term" value="F:identical protein binding"/>
    <property type="evidence" value="ECO:0007669"/>
    <property type="project" value="UniProtKB-UniRule"/>
</dbReference>
<dbReference type="HAMAP" id="MF_04008">
    <property type="entry name" value="HSV_SCAF"/>
    <property type="match status" value="1"/>
</dbReference>
<feature type="chain" id="PRO_5023456188" description="Assemblin" evidence="9">
    <location>
        <begin position="1"/>
        <end position="227"/>
    </location>
</feature>